<organism evidence="2 3">
    <name type="scientific">Bifidobacterium dentium (strain ATCC 27534 / DSM 20436 / JCM 1195 / Bd1)</name>
    <dbReference type="NCBI Taxonomy" id="401473"/>
    <lineage>
        <taxon>Bacteria</taxon>
        <taxon>Bacillati</taxon>
        <taxon>Actinomycetota</taxon>
        <taxon>Actinomycetes</taxon>
        <taxon>Bifidobacteriales</taxon>
        <taxon>Bifidobacteriaceae</taxon>
        <taxon>Bifidobacterium</taxon>
    </lineage>
</organism>
<dbReference type="STRING" id="401473.BDP_4003"/>
<dbReference type="EMBL" id="CP001750">
    <property type="protein sequence ID" value="ADB10526.1"/>
    <property type="molecule type" value="Genomic_DNA"/>
</dbReference>
<proteinExistence type="predicted"/>
<feature type="chain" id="PRO_5003033569" evidence="1">
    <location>
        <begin position="22"/>
        <end position="132"/>
    </location>
</feature>
<name>D2Q6G1_BIFDB</name>
<dbReference type="Proteomes" id="UP000008693">
    <property type="component" value="Chromosome"/>
</dbReference>
<evidence type="ECO:0000313" key="3">
    <source>
        <dbReference type="Proteomes" id="UP000008693"/>
    </source>
</evidence>
<dbReference type="HOGENOM" id="CLU_1912985_0_0_11"/>
<evidence type="ECO:0000313" key="2">
    <source>
        <dbReference type="EMBL" id="ADB10526.1"/>
    </source>
</evidence>
<feature type="signal peptide" evidence="1">
    <location>
        <begin position="1"/>
        <end position="21"/>
    </location>
</feature>
<dbReference type="eggNOG" id="ENOG503087D">
    <property type="taxonomic scope" value="Bacteria"/>
</dbReference>
<keyword evidence="3" id="KW-1185">Reference proteome</keyword>
<accession>D2Q6G1</accession>
<dbReference type="AlphaFoldDB" id="D2Q6G1"/>
<evidence type="ECO:0000256" key="1">
    <source>
        <dbReference type="SAM" id="SignalP"/>
    </source>
</evidence>
<dbReference type="KEGG" id="bde:BDP_4003"/>
<sequence>MLCGYSRCCCLYVLFCGSRLANNHGDTAWSAYMKGWQTYDTPNRQKQDASSAYIKANSVTGNHLIRAWALSFSNGDVGSDTVQFTTGQGRFISQYAYGWNGYKPRQIHLRLQNAGSYAGTTFAQGGWSPDSV</sequence>
<reference evidence="2 3" key="1">
    <citation type="journal article" date="2009" name="PLoS Genet.">
        <title>The Bifidobacterium dentium Bd1 genome sequence reflects its genetic adaptation to the human oral cavity.</title>
        <authorList>
            <person name="Ventura M."/>
            <person name="Turroni F."/>
            <person name="Zomer A."/>
            <person name="Foroni E."/>
            <person name="Giubellini V."/>
            <person name="Bottacini F."/>
            <person name="Canchaya C."/>
            <person name="Claesson M.J."/>
            <person name="He F."/>
            <person name="Mantzourani M."/>
            <person name="Mulas L."/>
            <person name="Ferrarini A."/>
            <person name="Gao B."/>
            <person name="Delledonne M."/>
            <person name="Henrissat B."/>
            <person name="Coutinho P."/>
            <person name="Oggioni M."/>
            <person name="Gupta R.S."/>
            <person name="Zhang Z."/>
            <person name="Beighton D."/>
            <person name="Fitzgerald G.F."/>
            <person name="O'Toole P.W."/>
            <person name="van Sinderen D."/>
        </authorList>
    </citation>
    <scope>NUCLEOTIDE SEQUENCE [LARGE SCALE GENOMIC DNA]</scope>
    <source>
        <strain evidence="3">ATCC 27534 / DSM 20436 / JCM 1195 / Bd1</strain>
    </source>
</reference>
<protein>
    <submittedName>
        <fullName evidence="2">Uncharacterized protein</fullName>
    </submittedName>
</protein>
<gene>
    <name evidence="2" type="ordered locus">BDP_4003</name>
</gene>
<keyword evidence="1" id="KW-0732">Signal</keyword>